<reference evidence="4 5" key="1">
    <citation type="submission" date="2018-03" db="EMBL/GenBank/DDBJ databases">
        <title>Genomic Encyclopedia of Archaeal and Bacterial Type Strains, Phase II (KMG-II): from individual species to whole genera.</title>
        <authorList>
            <person name="Goeker M."/>
        </authorList>
    </citation>
    <scope>NUCLEOTIDE SEQUENCE [LARGE SCALE GENOMIC DNA]</scope>
    <source>
        <strain evidence="4 5">DSM 29318</strain>
    </source>
</reference>
<evidence type="ECO:0000313" key="4">
    <source>
        <dbReference type="EMBL" id="PRY92722.1"/>
    </source>
</evidence>
<dbReference type="AlphaFoldDB" id="A0A2T0X1A0"/>
<accession>A0A2T0X1A0</accession>
<protein>
    <submittedName>
        <fullName evidence="4">Trypsin-like peptidase</fullName>
    </submittedName>
</protein>
<dbReference type="PRINTS" id="PR00722">
    <property type="entry name" value="CHYMOTRYPSIN"/>
</dbReference>
<dbReference type="InterPro" id="IPR050966">
    <property type="entry name" value="Glutamyl_endopeptidase"/>
</dbReference>
<dbReference type="PROSITE" id="PS00134">
    <property type="entry name" value="TRYPSIN_HIS"/>
    <property type="match status" value="1"/>
</dbReference>
<dbReference type="Proteomes" id="UP000238801">
    <property type="component" value="Unassembled WGS sequence"/>
</dbReference>
<evidence type="ECO:0000256" key="3">
    <source>
        <dbReference type="SAM" id="SignalP"/>
    </source>
</evidence>
<dbReference type="GO" id="GO:0004252">
    <property type="term" value="F:serine-type endopeptidase activity"/>
    <property type="evidence" value="ECO:0007669"/>
    <property type="project" value="InterPro"/>
</dbReference>
<comment type="caution">
    <text evidence="4">The sequence shown here is derived from an EMBL/GenBank/DDBJ whole genome shotgun (WGS) entry which is preliminary data.</text>
</comment>
<dbReference type="SUPFAM" id="SSF50494">
    <property type="entry name" value="Trypsin-like serine proteases"/>
    <property type="match status" value="1"/>
</dbReference>
<organism evidence="4 5">
    <name type="scientific">Hasllibacter halocynthiae</name>
    <dbReference type="NCBI Taxonomy" id="595589"/>
    <lineage>
        <taxon>Bacteria</taxon>
        <taxon>Pseudomonadati</taxon>
        <taxon>Pseudomonadota</taxon>
        <taxon>Alphaproteobacteria</taxon>
        <taxon>Rhodobacterales</taxon>
        <taxon>Roseobacteraceae</taxon>
        <taxon>Hasllibacter</taxon>
    </lineage>
</organism>
<dbReference type="OrthoDB" id="267336at2"/>
<evidence type="ECO:0000256" key="2">
    <source>
        <dbReference type="SAM" id="MobiDB-lite"/>
    </source>
</evidence>
<dbReference type="InterPro" id="IPR018114">
    <property type="entry name" value="TRYPSIN_HIS"/>
</dbReference>
<dbReference type="PANTHER" id="PTHR15462:SF8">
    <property type="entry name" value="SERINE PROTEASE"/>
    <property type="match status" value="1"/>
</dbReference>
<keyword evidence="1 3" id="KW-0732">Signal</keyword>
<dbReference type="InterPro" id="IPR001314">
    <property type="entry name" value="Peptidase_S1A"/>
</dbReference>
<dbReference type="InterPro" id="IPR009003">
    <property type="entry name" value="Peptidase_S1_PA"/>
</dbReference>
<feature type="signal peptide" evidence="3">
    <location>
        <begin position="1"/>
        <end position="19"/>
    </location>
</feature>
<evidence type="ECO:0000313" key="5">
    <source>
        <dbReference type="Proteomes" id="UP000238801"/>
    </source>
</evidence>
<dbReference type="Pfam" id="PF13365">
    <property type="entry name" value="Trypsin_2"/>
    <property type="match status" value="1"/>
</dbReference>
<dbReference type="Gene3D" id="2.40.10.10">
    <property type="entry name" value="Trypsin-like serine proteases"/>
    <property type="match status" value="2"/>
</dbReference>
<dbReference type="RefSeq" id="WP_106160396.1">
    <property type="nucleotide sequence ID" value="NZ_PVTT01000002.1"/>
</dbReference>
<name>A0A2T0X1A0_9RHOB</name>
<feature type="compositionally biased region" description="Basic and acidic residues" evidence="2">
    <location>
        <begin position="223"/>
        <end position="239"/>
    </location>
</feature>
<dbReference type="EMBL" id="PVTT01000002">
    <property type="protein sequence ID" value="PRY92722.1"/>
    <property type="molecule type" value="Genomic_DNA"/>
</dbReference>
<evidence type="ECO:0000256" key="1">
    <source>
        <dbReference type="ARBA" id="ARBA00022729"/>
    </source>
</evidence>
<proteinExistence type="predicted"/>
<dbReference type="PANTHER" id="PTHR15462">
    <property type="entry name" value="SERINE PROTEASE"/>
    <property type="match status" value="1"/>
</dbReference>
<dbReference type="InterPro" id="IPR043504">
    <property type="entry name" value="Peptidase_S1_PA_chymotrypsin"/>
</dbReference>
<feature type="chain" id="PRO_5015475108" evidence="3">
    <location>
        <begin position="20"/>
        <end position="249"/>
    </location>
</feature>
<gene>
    <name evidence="4" type="ORF">BCF33_1576</name>
</gene>
<feature type="region of interest" description="Disordered" evidence="2">
    <location>
        <begin position="223"/>
        <end position="249"/>
    </location>
</feature>
<keyword evidence="5" id="KW-1185">Reference proteome</keyword>
<dbReference type="GO" id="GO:0006508">
    <property type="term" value="P:proteolysis"/>
    <property type="evidence" value="ECO:0007669"/>
    <property type="project" value="InterPro"/>
</dbReference>
<sequence length="249" mass="25407">MRRALLLLFLLLTPLAAPAQGVRGDEGGVGRLDIGERRLCTGALIAPDLVLTAAHCLLREGREVEIGGIRFRAGLSGARGEAERRVAALARGPGGAGAAGASALDVVPGDVAVLRLARPVTSFRALPLILGPPPGVGAPLRVISYSAGRPDAPRTEEGCRVIERAEGILVTDCLAEMGASGSPVLDGEGRLVGVISASALRAGDAVSLAAELPPALVAALRERASGRDPAPRLPREGDGARASARFVRP</sequence>